<protein>
    <submittedName>
        <fullName evidence="1">Uncharacterized protein</fullName>
    </submittedName>
</protein>
<reference evidence="2" key="1">
    <citation type="journal article" date="2017" name="Cell">
        <title>Insights into land plant evolution garnered from the Marchantia polymorpha genome.</title>
        <authorList>
            <person name="Bowman J.L."/>
            <person name="Kohchi T."/>
            <person name="Yamato K.T."/>
            <person name="Jenkins J."/>
            <person name="Shu S."/>
            <person name="Ishizaki K."/>
            <person name="Yamaoka S."/>
            <person name="Nishihama R."/>
            <person name="Nakamura Y."/>
            <person name="Berger F."/>
            <person name="Adam C."/>
            <person name="Aki S.S."/>
            <person name="Althoff F."/>
            <person name="Araki T."/>
            <person name="Arteaga-Vazquez M.A."/>
            <person name="Balasubrmanian S."/>
            <person name="Barry K."/>
            <person name="Bauer D."/>
            <person name="Boehm C.R."/>
            <person name="Briginshaw L."/>
            <person name="Caballero-Perez J."/>
            <person name="Catarino B."/>
            <person name="Chen F."/>
            <person name="Chiyoda S."/>
            <person name="Chovatia M."/>
            <person name="Davies K.M."/>
            <person name="Delmans M."/>
            <person name="Demura T."/>
            <person name="Dierschke T."/>
            <person name="Dolan L."/>
            <person name="Dorantes-Acosta A.E."/>
            <person name="Eklund D.M."/>
            <person name="Florent S.N."/>
            <person name="Flores-Sandoval E."/>
            <person name="Fujiyama A."/>
            <person name="Fukuzawa H."/>
            <person name="Galik B."/>
            <person name="Grimanelli D."/>
            <person name="Grimwood J."/>
            <person name="Grossniklaus U."/>
            <person name="Hamada T."/>
            <person name="Haseloff J."/>
            <person name="Hetherington A.J."/>
            <person name="Higo A."/>
            <person name="Hirakawa Y."/>
            <person name="Hundley H.N."/>
            <person name="Ikeda Y."/>
            <person name="Inoue K."/>
            <person name="Inoue S.I."/>
            <person name="Ishida S."/>
            <person name="Jia Q."/>
            <person name="Kakita M."/>
            <person name="Kanazawa T."/>
            <person name="Kawai Y."/>
            <person name="Kawashima T."/>
            <person name="Kennedy M."/>
            <person name="Kinose K."/>
            <person name="Kinoshita T."/>
            <person name="Kohara Y."/>
            <person name="Koide E."/>
            <person name="Komatsu K."/>
            <person name="Kopischke S."/>
            <person name="Kubo M."/>
            <person name="Kyozuka J."/>
            <person name="Lagercrantz U."/>
            <person name="Lin S.S."/>
            <person name="Lindquist E."/>
            <person name="Lipzen A.M."/>
            <person name="Lu C.W."/>
            <person name="De Luna E."/>
            <person name="Martienssen R.A."/>
            <person name="Minamino N."/>
            <person name="Mizutani M."/>
            <person name="Mizutani M."/>
            <person name="Mochizuki N."/>
            <person name="Monte I."/>
            <person name="Mosher R."/>
            <person name="Nagasaki H."/>
            <person name="Nakagami H."/>
            <person name="Naramoto S."/>
            <person name="Nishitani K."/>
            <person name="Ohtani M."/>
            <person name="Okamoto T."/>
            <person name="Okumura M."/>
            <person name="Phillips J."/>
            <person name="Pollak B."/>
            <person name="Reinders A."/>
            <person name="Rovekamp M."/>
            <person name="Sano R."/>
            <person name="Sawa S."/>
            <person name="Schmid M.W."/>
            <person name="Shirakawa M."/>
            <person name="Solano R."/>
            <person name="Spunde A."/>
            <person name="Suetsugu N."/>
            <person name="Sugano S."/>
            <person name="Sugiyama A."/>
            <person name="Sun R."/>
            <person name="Suzuki Y."/>
            <person name="Takenaka M."/>
            <person name="Takezawa D."/>
            <person name="Tomogane H."/>
            <person name="Tsuzuki M."/>
            <person name="Ueda T."/>
            <person name="Umeda M."/>
            <person name="Ward J.M."/>
            <person name="Watanabe Y."/>
            <person name="Yazaki K."/>
            <person name="Yokoyama R."/>
            <person name="Yoshitake Y."/>
            <person name="Yotsui I."/>
            <person name="Zachgo S."/>
            <person name="Schmutz J."/>
        </authorList>
    </citation>
    <scope>NUCLEOTIDE SEQUENCE [LARGE SCALE GENOMIC DNA]</scope>
    <source>
        <strain evidence="2">Tak-1</strain>
    </source>
</reference>
<dbReference type="AlphaFoldDB" id="A0A2R6X5V6"/>
<gene>
    <name evidence="1" type="ORF">MARPO_0034s0070</name>
</gene>
<sequence length="121" mass="13441">MHDRPLLTHVHWLRARYCATSILERSLVSSILRKSILCVPSFWTRSAHCHPLVLGQHRRSVVSAIWFGVISFPSGTPPPADGKPLIISVFEHILTSPLQSQVCGKGEHCLPVFTANGFMTT</sequence>
<name>A0A2R6X5V6_MARPO</name>
<evidence type="ECO:0000313" key="1">
    <source>
        <dbReference type="EMBL" id="PTQ41485.1"/>
    </source>
</evidence>
<proteinExistence type="predicted"/>
<accession>A0A2R6X5V6</accession>
<dbReference type="EMBL" id="KZ772706">
    <property type="protein sequence ID" value="PTQ41485.1"/>
    <property type="molecule type" value="Genomic_DNA"/>
</dbReference>
<organism evidence="1 2">
    <name type="scientific">Marchantia polymorpha</name>
    <name type="common">Common liverwort</name>
    <name type="synonym">Marchantia aquatica</name>
    <dbReference type="NCBI Taxonomy" id="3197"/>
    <lineage>
        <taxon>Eukaryota</taxon>
        <taxon>Viridiplantae</taxon>
        <taxon>Streptophyta</taxon>
        <taxon>Embryophyta</taxon>
        <taxon>Marchantiophyta</taxon>
        <taxon>Marchantiopsida</taxon>
        <taxon>Marchantiidae</taxon>
        <taxon>Marchantiales</taxon>
        <taxon>Marchantiaceae</taxon>
        <taxon>Marchantia</taxon>
    </lineage>
</organism>
<evidence type="ECO:0000313" key="2">
    <source>
        <dbReference type="Proteomes" id="UP000244005"/>
    </source>
</evidence>
<dbReference type="Proteomes" id="UP000244005">
    <property type="component" value="Unassembled WGS sequence"/>
</dbReference>
<keyword evidence="2" id="KW-1185">Reference proteome</keyword>
<dbReference type="Gramene" id="Mp6g04490.1">
    <property type="protein sequence ID" value="Mp6g04490.1.cds"/>
    <property type="gene ID" value="Mp6g04490"/>
</dbReference>